<dbReference type="KEGG" id="vg:26516865"/>
<evidence type="ECO:0000313" key="1">
    <source>
        <dbReference type="EMBL" id="AKI28723.1"/>
    </source>
</evidence>
<evidence type="ECO:0000313" key="2">
    <source>
        <dbReference type="Proteomes" id="UP000202434"/>
    </source>
</evidence>
<gene>
    <name evidence="1" type="ORF">GTE6_81</name>
</gene>
<keyword evidence="2" id="KW-1185">Reference proteome</keyword>
<dbReference type="GeneID" id="26516865"/>
<proteinExistence type="predicted"/>
<organism evidence="1 2">
    <name type="scientific">Gordonia phage GTE6</name>
    <dbReference type="NCBI Taxonomy" id="1647474"/>
    <lineage>
        <taxon>Viruses</taxon>
        <taxon>Duplodnaviria</taxon>
        <taxon>Heunggongvirae</taxon>
        <taxon>Uroviricota</taxon>
        <taxon>Caudoviricetes</taxon>
        <taxon>Stackebrandtviridae</taxon>
        <taxon>Schenleyvirinae</taxon>
        <taxon>Dexdertvirus</taxon>
        <taxon>Dexdertvirus GTE6</taxon>
    </lineage>
</organism>
<dbReference type="Proteomes" id="UP000202434">
    <property type="component" value="Segment"/>
</dbReference>
<reference evidence="1 2" key="1">
    <citation type="journal article" date="2015" name="PLoS ONE">
        <title>Lysis to Kill: Evaluation of the Lytic Abilities, and Genomics of Nine Bacteriophages Infective for Gordonia spp. and Their Potential Use in Activated Sludge Foam Biocontrol.</title>
        <authorList>
            <person name="Dyson Z.A."/>
            <person name="Tucci J."/>
            <person name="Seviour R.J."/>
            <person name="Petrovski S."/>
        </authorList>
    </citation>
    <scope>NUCLEOTIDE SEQUENCE [LARGE SCALE GENOMIC DNA]</scope>
</reference>
<name>A0A0K0MXE3_9CAUD</name>
<protein>
    <submittedName>
        <fullName evidence="1">Uncharacterized protein</fullName>
    </submittedName>
</protein>
<dbReference type="RefSeq" id="YP_009188449.1">
    <property type="nucleotide sequence ID" value="NC_028665.1"/>
</dbReference>
<sequence>MMPAGIKLPPGVMAHIEDDGRVTYWKLTSSRIDKYGTVNEYVPLNERGRPR</sequence>
<accession>A0A0K0MXE3</accession>
<dbReference type="EMBL" id="KR053200">
    <property type="protein sequence ID" value="AKI28723.1"/>
    <property type="molecule type" value="Genomic_DNA"/>
</dbReference>